<reference evidence="1" key="1">
    <citation type="submission" date="2024-06" db="EMBL/GenBank/DDBJ databases">
        <authorList>
            <person name="Peters D.L."/>
        </authorList>
    </citation>
    <scope>NUCLEOTIDE SEQUENCE</scope>
</reference>
<organism evidence="1">
    <name type="scientific">Pseudomonas phage vB_PaeS_HTN2</name>
    <dbReference type="NCBI Taxonomy" id="3236647"/>
    <lineage>
        <taxon>Viruses</taxon>
    </lineage>
</organism>
<gene>
    <name evidence="1" type="ORF">ABMZ61_06</name>
</gene>
<name>A0AB39AI39_9VIRU</name>
<reference evidence="1" key="2">
    <citation type="submission" date="2024-08" db="EMBL/GenBank/DDBJ databases">
        <title>Characterization of Pseudomonas aeruginosa phages for therapeutic use.</title>
        <authorList>
            <person name="Nour El-Din H."/>
        </authorList>
    </citation>
    <scope>NUCLEOTIDE SEQUENCE</scope>
</reference>
<protein>
    <submittedName>
        <fullName evidence="1">Uncharacterized protein</fullName>
    </submittedName>
</protein>
<accession>A0AB39AI39</accession>
<dbReference type="EMBL" id="PP916319">
    <property type="protein sequence ID" value="XDG30429.1"/>
    <property type="molecule type" value="Genomic_DNA"/>
</dbReference>
<proteinExistence type="predicted"/>
<sequence length="83" mass="9720">MKLENRYFLFKMKELENLELNYPAVADSLRRSLAKLSDIQGMCRAQRGANPDFKAIVIESDWPEYEEVLALLQKRVQTTEEVK</sequence>
<evidence type="ECO:0000313" key="1">
    <source>
        <dbReference type="EMBL" id="XDG30429.1"/>
    </source>
</evidence>